<proteinExistence type="predicted"/>
<name>A0A7L4ZZ04_9BACT</name>
<evidence type="ECO:0000256" key="1">
    <source>
        <dbReference type="ARBA" id="ARBA00022801"/>
    </source>
</evidence>
<dbReference type="InterPro" id="IPR008979">
    <property type="entry name" value="Galactose-bd-like_sf"/>
</dbReference>
<dbReference type="AlphaFoldDB" id="A0A7L4ZZ04"/>
<dbReference type="SUPFAM" id="SSF49785">
    <property type="entry name" value="Galactose-binding domain-like"/>
    <property type="match status" value="1"/>
</dbReference>
<gene>
    <name evidence="2" type="ORF">F0P96_13960</name>
</gene>
<dbReference type="PROSITE" id="PS51257">
    <property type="entry name" value="PROKAR_LIPOPROTEIN"/>
    <property type="match status" value="1"/>
</dbReference>
<sequence length="176" mass="19440">MKNAFLLLALVALVSCSKSDDQSANANAITATNFDDYEGWVPENASLTRERAHSGKFSIKVDGNSEFSMGYVNLLGKISPRKMRKLHLKAWAFLPSNKAAAKLGMQITDPSTGQEIFGDGIKLTDQVTSFNKWVEVEKDITLPDNIAPTQLLKLFLWRDSASEPAYIDDLSLTIVE</sequence>
<protein>
    <submittedName>
        <fullName evidence="2">Uncharacterized protein</fullName>
    </submittedName>
</protein>
<reference evidence="2 3" key="1">
    <citation type="submission" date="2019-09" db="EMBL/GenBank/DDBJ databases">
        <title>Genome sequence of Hymenobacter sp. M3.</title>
        <authorList>
            <person name="Srinivasan S."/>
        </authorList>
    </citation>
    <scope>NUCLEOTIDE SEQUENCE [LARGE SCALE GENOMIC DNA]</scope>
    <source>
        <strain evidence="2 3">M3</strain>
    </source>
</reference>
<keyword evidence="3" id="KW-1185">Reference proteome</keyword>
<dbReference type="InterPro" id="IPR003305">
    <property type="entry name" value="CenC_carb-bd"/>
</dbReference>
<dbReference type="RefSeq" id="WP_151079525.1">
    <property type="nucleotide sequence ID" value="NZ_CP047647.1"/>
</dbReference>
<keyword evidence="1" id="KW-0378">Hydrolase</keyword>
<evidence type="ECO:0000313" key="3">
    <source>
        <dbReference type="Proteomes" id="UP000326380"/>
    </source>
</evidence>
<dbReference type="Pfam" id="PF02018">
    <property type="entry name" value="CBM_4_9"/>
    <property type="match status" value="1"/>
</dbReference>
<dbReference type="Gene3D" id="2.60.120.260">
    <property type="entry name" value="Galactose-binding domain-like"/>
    <property type="match status" value="1"/>
</dbReference>
<dbReference type="EMBL" id="VTWU01000005">
    <property type="protein sequence ID" value="KAA9331348.1"/>
    <property type="molecule type" value="Genomic_DNA"/>
</dbReference>
<accession>A0A7L4ZZ04</accession>
<dbReference type="Proteomes" id="UP000326380">
    <property type="component" value="Unassembled WGS sequence"/>
</dbReference>
<comment type="caution">
    <text evidence="2">The sequence shown here is derived from an EMBL/GenBank/DDBJ whole genome shotgun (WGS) entry which is preliminary data.</text>
</comment>
<evidence type="ECO:0000313" key="2">
    <source>
        <dbReference type="EMBL" id="KAA9331348.1"/>
    </source>
</evidence>
<dbReference type="GO" id="GO:0016798">
    <property type="term" value="F:hydrolase activity, acting on glycosyl bonds"/>
    <property type="evidence" value="ECO:0007669"/>
    <property type="project" value="InterPro"/>
</dbReference>
<organism evidence="2 3">
    <name type="scientific">Hymenobacter busanensis</name>
    <dbReference type="NCBI Taxonomy" id="2607656"/>
    <lineage>
        <taxon>Bacteria</taxon>
        <taxon>Pseudomonadati</taxon>
        <taxon>Bacteroidota</taxon>
        <taxon>Cytophagia</taxon>
        <taxon>Cytophagales</taxon>
        <taxon>Hymenobacteraceae</taxon>
        <taxon>Hymenobacter</taxon>
    </lineage>
</organism>